<accession>A0A6A3LTU7</accession>
<dbReference type="EMBL" id="QXFU01000721">
    <property type="protein sequence ID" value="KAE9023051.1"/>
    <property type="molecule type" value="Genomic_DNA"/>
</dbReference>
<dbReference type="Proteomes" id="UP000435112">
    <property type="component" value="Unassembled WGS sequence"/>
</dbReference>
<gene>
    <name evidence="2" type="ORF">PR001_g11552</name>
    <name evidence="1" type="ORF">PR002_g11801</name>
</gene>
<dbReference type="EMBL" id="QXFV01000716">
    <property type="protein sequence ID" value="KAE9029192.1"/>
    <property type="molecule type" value="Genomic_DNA"/>
</dbReference>
<evidence type="ECO:0000313" key="2">
    <source>
        <dbReference type="EMBL" id="KAE9029192.1"/>
    </source>
</evidence>
<name>A0A6A3LTU7_9STRA</name>
<evidence type="ECO:0000313" key="3">
    <source>
        <dbReference type="Proteomes" id="UP000429607"/>
    </source>
</evidence>
<sequence length="56" mass="6100">MSWGIPGAWISARPHSARAASHLCAASHSLGCFCNGWFVSLPRQKNILSYVLEKSV</sequence>
<dbReference type="AlphaFoldDB" id="A0A6A3LTU7"/>
<organism evidence="1 4">
    <name type="scientific">Phytophthora rubi</name>
    <dbReference type="NCBI Taxonomy" id="129364"/>
    <lineage>
        <taxon>Eukaryota</taxon>
        <taxon>Sar</taxon>
        <taxon>Stramenopiles</taxon>
        <taxon>Oomycota</taxon>
        <taxon>Peronosporomycetes</taxon>
        <taxon>Peronosporales</taxon>
        <taxon>Peronosporaceae</taxon>
        <taxon>Phytophthora</taxon>
    </lineage>
</organism>
<protein>
    <submittedName>
        <fullName evidence="1">Uncharacterized protein</fullName>
    </submittedName>
</protein>
<evidence type="ECO:0000313" key="4">
    <source>
        <dbReference type="Proteomes" id="UP000435112"/>
    </source>
</evidence>
<dbReference type="Proteomes" id="UP000429607">
    <property type="component" value="Unassembled WGS sequence"/>
</dbReference>
<proteinExistence type="predicted"/>
<reference evidence="3 4" key="1">
    <citation type="submission" date="2018-09" db="EMBL/GenBank/DDBJ databases">
        <title>Genomic investigation of the strawberry pathogen Phytophthora fragariae indicates pathogenicity is determined by transcriptional variation in three key races.</title>
        <authorList>
            <person name="Adams T.M."/>
            <person name="Armitage A.D."/>
            <person name="Sobczyk M.K."/>
            <person name="Bates H.J."/>
            <person name="Dunwell J.M."/>
            <person name="Nellist C.F."/>
            <person name="Harrison R.J."/>
        </authorList>
    </citation>
    <scope>NUCLEOTIDE SEQUENCE [LARGE SCALE GENOMIC DNA]</scope>
    <source>
        <strain evidence="2 3">SCRP249</strain>
        <strain evidence="1 4">SCRP324</strain>
    </source>
</reference>
<comment type="caution">
    <text evidence="1">The sequence shown here is derived from an EMBL/GenBank/DDBJ whole genome shotgun (WGS) entry which is preliminary data.</text>
</comment>
<evidence type="ECO:0000313" key="1">
    <source>
        <dbReference type="EMBL" id="KAE9023051.1"/>
    </source>
</evidence>